<feature type="transmembrane region" description="Helical" evidence="1">
    <location>
        <begin position="91"/>
        <end position="110"/>
    </location>
</feature>
<dbReference type="Pfam" id="PF00563">
    <property type="entry name" value="EAL"/>
    <property type="match status" value="1"/>
</dbReference>
<dbReference type="InterPro" id="IPR052155">
    <property type="entry name" value="Biofilm_reg_signaling"/>
</dbReference>
<dbReference type="SUPFAM" id="SSF55073">
    <property type="entry name" value="Nucleotide cyclase"/>
    <property type="match status" value="1"/>
</dbReference>
<feature type="domain" description="GGDEF" evidence="3">
    <location>
        <begin position="245"/>
        <end position="378"/>
    </location>
</feature>
<evidence type="ECO:0000256" key="1">
    <source>
        <dbReference type="SAM" id="Phobius"/>
    </source>
</evidence>
<dbReference type="PANTHER" id="PTHR44757">
    <property type="entry name" value="DIGUANYLATE CYCLASE DGCP"/>
    <property type="match status" value="1"/>
</dbReference>
<keyword evidence="1" id="KW-0812">Transmembrane</keyword>
<feature type="transmembrane region" description="Helical" evidence="1">
    <location>
        <begin position="53"/>
        <end position="71"/>
    </location>
</feature>
<dbReference type="InterPro" id="IPR043128">
    <property type="entry name" value="Rev_trsase/Diguanyl_cyclase"/>
</dbReference>
<feature type="transmembrane region" description="Helical" evidence="1">
    <location>
        <begin position="122"/>
        <end position="140"/>
    </location>
</feature>
<dbReference type="OrthoDB" id="9176779at2"/>
<feature type="domain" description="EAL" evidence="2">
    <location>
        <begin position="387"/>
        <end position="637"/>
    </location>
</feature>
<protein>
    <submittedName>
        <fullName evidence="4">EAL domain-containing protein</fullName>
    </submittedName>
</protein>
<dbReference type="KEGG" id="paur:FGL86_03415"/>
<feature type="transmembrane region" description="Helical" evidence="1">
    <location>
        <begin position="145"/>
        <end position="163"/>
    </location>
</feature>
<evidence type="ECO:0000259" key="2">
    <source>
        <dbReference type="PROSITE" id="PS50883"/>
    </source>
</evidence>
<evidence type="ECO:0000259" key="3">
    <source>
        <dbReference type="PROSITE" id="PS50887"/>
    </source>
</evidence>
<evidence type="ECO:0000313" key="4">
    <source>
        <dbReference type="EMBL" id="QEA38215.1"/>
    </source>
</evidence>
<dbReference type="Gene3D" id="3.30.70.270">
    <property type="match status" value="1"/>
</dbReference>
<dbReference type="NCBIfam" id="TIGR00254">
    <property type="entry name" value="GGDEF"/>
    <property type="match status" value="1"/>
</dbReference>
<feature type="transmembrane region" description="Helical" evidence="1">
    <location>
        <begin position="169"/>
        <end position="190"/>
    </location>
</feature>
<accession>A0A5B8SRY5</accession>
<keyword evidence="1" id="KW-0472">Membrane</keyword>
<gene>
    <name evidence="4" type="ORF">FGL86_03415</name>
</gene>
<dbReference type="InterPro" id="IPR001633">
    <property type="entry name" value="EAL_dom"/>
</dbReference>
<keyword evidence="5" id="KW-1185">Reference proteome</keyword>
<dbReference type="Gene3D" id="3.20.20.450">
    <property type="entry name" value="EAL domain"/>
    <property type="match status" value="1"/>
</dbReference>
<dbReference type="SUPFAM" id="SSF141868">
    <property type="entry name" value="EAL domain-like"/>
    <property type="match status" value="1"/>
</dbReference>
<evidence type="ECO:0000313" key="5">
    <source>
        <dbReference type="Proteomes" id="UP000321272"/>
    </source>
</evidence>
<dbReference type="SMART" id="SM00267">
    <property type="entry name" value="GGDEF"/>
    <property type="match status" value="1"/>
</dbReference>
<proteinExistence type="predicted"/>
<dbReference type="SMART" id="SM00052">
    <property type="entry name" value="EAL"/>
    <property type="match status" value="1"/>
</dbReference>
<dbReference type="PROSITE" id="PS50883">
    <property type="entry name" value="EAL"/>
    <property type="match status" value="1"/>
</dbReference>
<organism evidence="4 5">
    <name type="scientific">Pistricoccus aurantiacus</name>
    <dbReference type="NCBI Taxonomy" id="1883414"/>
    <lineage>
        <taxon>Bacteria</taxon>
        <taxon>Pseudomonadati</taxon>
        <taxon>Pseudomonadota</taxon>
        <taxon>Gammaproteobacteria</taxon>
        <taxon>Oceanospirillales</taxon>
        <taxon>Halomonadaceae</taxon>
        <taxon>Pistricoccus</taxon>
    </lineage>
</organism>
<dbReference type="InterPro" id="IPR000160">
    <property type="entry name" value="GGDEF_dom"/>
</dbReference>
<dbReference type="InterPro" id="IPR035919">
    <property type="entry name" value="EAL_sf"/>
</dbReference>
<dbReference type="Pfam" id="PF00990">
    <property type="entry name" value="GGDEF"/>
    <property type="match status" value="1"/>
</dbReference>
<sequence length="640" mass="70875">MKRVLSLFLVDTSNLELLRAQLKAFSKQVPLLYFILSVNTVTLASTHYGKAPFVLTVLFPAALIGFCLIRGINWLRVRHRRISDKEVIRRLYGVVILGGLLGAFYLGWALSIYDYGNAYTKSNVAFFTAVTVISSIFCLLHLRAAALALITVIAIPFSAFLLFTQGTTFVAIGINLLLVSAAMVYILVVVSTDFEKMINSQIETARLSEENHRLANIDSLTELPNRRHFFQQLNGFLACAKEENTSLVVGIIDLDGFKAVNDIYGHVIGDRVLTKAGQRLEALSSDTTLIARLGGDEFGVLIIGAQEHNEILAFGERVCAALQRPFSLPEAVANVSCSVGFATFPEAGNSPELLYERADYALNYAKEHQRGRPTIFSKSHETEIRTRSTIEQALRCADLESELSLCFQPLFDVAHQRPIAFEALARWHNPELGNIPPNVFIAIAERTELINTLTQVLLRKALDAASTWPEEIHVSFNLSVRDILSVDSMTRIIAIVQSSGVEPGRIGFEVTESALMGDFEQAHDAIARLRALGTRVSLDDFGTGYSSLSYVHRLPLDTIKIDRSFVLDIETRATSRNIIRTIVDLCRNLEIGCVVEGMETEAQADILRDLGCNTMQGYFFSKPLAEKDVLDFLSLSEVSA</sequence>
<name>A0A5B8SRY5_9GAMM</name>
<feature type="transmembrane region" description="Helical" evidence="1">
    <location>
        <begin position="29"/>
        <end position="47"/>
    </location>
</feature>
<dbReference type="RefSeq" id="WP_147183283.1">
    <property type="nucleotide sequence ID" value="NZ_CP042382.1"/>
</dbReference>
<keyword evidence="1" id="KW-1133">Transmembrane helix</keyword>
<dbReference type="PANTHER" id="PTHR44757:SF2">
    <property type="entry name" value="BIOFILM ARCHITECTURE MAINTENANCE PROTEIN MBAA"/>
    <property type="match status" value="1"/>
</dbReference>
<dbReference type="PROSITE" id="PS50887">
    <property type="entry name" value="GGDEF"/>
    <property type="match status" value="1"/>
</dbReference>
<dbReference type="Proteomes" id="UP000321272">
    <property type="component" value="Chromosome"/>
</dbReference>
<dbReference type="EMBL" id="CP042382">
    <property type="protein sequence ID" value="QEA38215.1"/>
    <property type="molecule type" value="Genomic_DNA"/>
</dbReference>
<dbReference type="CDD" id="cd01948">
    <property type="entry name" value="EAL"/>
    <property type="match status" value="1"/>
</dbReference>
<dbReference type="CDD" id="cd01949">
    <property type="entry name" value="GGDEF"/>
    <property type="match status" value="1"/>
</dbReference>
<dbReference type="InterPro" id="IPR029787">
    <property type="entry name" value="Nucleotide_cyclase"/>
</dbReference>
<reference evidence="4 5" key="1">
    <citation type="submission" date="2019-06" db="EMBL/GenBank/DDBJ databases">
        <title>Genome analyses of bacteria isolated from kimchi.</title>
        <authorList>
            <person name="Lee S."/>
            <person name="Ahn S."/>
            <person name="Roh S."/>
        </authorList>
    </citation>
    <scope>NUCLEOTIDE SEQUENCE [LARGE SCALE GENOMIC DNA]</scope>
    <source>
        <strain evidence="4 5">CBA4606</strain>
    </source>
</reference>
<dbReference type="AlphaFoldDB" id="A0A5B8SRY5"/>